<feature type="region of interest" description="Disordered" evidence="1">
    <location>
        <begin position="287"/>
        <end position="474"/>
    </location>
</feature>
<comment type="caution">
    <text evidence="3">The sequence shown here is derived from an EMBL/GenBank/DDBJ whole genome shotgun (WGS) entry which is preliminary data.</text>
</comment>
<reference evidence="3 4" key="1">
    <citation type="submission" date="2024-04" db="EMBL/GenBank/DDBJ databases">
        <authorList>
            <consortium name="Genoscope - CEA"/>
            <person name="William W."/>
        </authorList>
    </citation>
    <scope>NUCLEOTIDE SEQUENCE [LARGE SCALE GENOMIC DNA]</scope>
</reference>
<keyword evidence="2" id="KW-0472">Membrane</keyword>
<feature type="compositionally biased region" description="Basic and acidic residues" evidence="1">
    <location>
        <begin position="437"/>
        <end position="474"/>
    </location>
</feature>
<feature type="compositionally biased region" description="Basic and acidic residues" evidence="1">
    <location>
        <begin position="336"/>
        <end position="361"/>
    </location>
</feature>
<evidence type="ECO:0000256" key="1">
    <source>
        <dbReference type="SAM" id="MobiDB-lite"/>
    </source>
</evidence>
<name>A0AAV2I2C0_LYMST</name>
<proteinExistence type="predicted"/>
<dbReference type="AlphaFoldDB" id="A0AAV2I2C0"/>
<keyword evidence="2" id="KW-0812">Transmembrane</keyword>
<dbReference type="InterPro" id="IPR019169">
    <property type="entry name" value="Transmembrane_26"/>
</dbReference>
<evidence type="ECO:0008006" key="5">
    <source>
        <dbReference type="Google" id="ProtNLM"/>
    </source>
</evidence>
<organism evidence="3 4">
    <name type="scientific">Lymnaea stagnalis</name>
    <name type="common">Great pond snail</name>
    <name type="synonym">Helix stagnalis</name>
    <dbReference type="NCBI Taxonomy" id="6523"/>
    <lineage>
        <taxon>Eukaryota</taxon>
        <taxon>Metazoa</taxon>
        <taxon>Spiralia</taxon>
        <taxon>Lophotrochozoa</taxon>
        <taxon>Mollusca</taxon>
        <taxon>Gastropoda</taxon>
        <taxon>Heterobranchia</taxon>
        <taxon>Euthyneura</taxon>
        <taxon>Panpulmonata</taxon>
        <taxon>Hygrophila</taxon>
        <taxon>Lymnaeoidea</taxon>
        <taxon>Lymnaeidae</taxon>
        <taxon>Lymnaea</taxon>
    </lineage>
</organism>
<feature type="compositionally biased region" description="Basic residues" evidence="1">
    <location>
        <begin position="366"/>
        <end position="381"/>
    </location>
</feature>
<dbReference type="Pfam" id="PF09772">
    <property type="entry name" value="Tmem26"/>
    <property type="match status" value="1"/>
</dbReference>
<dbReference type="PANTHER" id="PTHR22168:SF8">
    <property type="entry name" value="TRANSMEMBRANE PROTEIN 26"/>
    <property type="match status" value="1"/>
</dbReference>
<feature type="region of interest" description="Disordered" evidence="1">
    <location>
        <begin position="233"/>
        <end position="260"/>
    </location>
</feature>
<dbReference type="PANTHER" id="PTHR22168">
    <property type="entry name" value="TMEM26 PROTEIN"/>
    <property type="match status" value="1"/>
</dbReference>
<feature type="compositionally biased region" description="Low complexity" evidence="1">
    <location>
        <begin position="233"/>
        <end position="245"/>
    </location>
</feature>
<dbReference type="EMBL" id="CAXITT010000398">
    <property type="protein sequence ID" value="CAL1540750.1"/>
    <property type="molecule type" value="Genomic_DNA"/>
</dbReference>
<evidence type="ECO:0000313" key="4">
    <source>
        <dbReference type="Proteomes" id="UP001497497"/>
    </source>
</evidence>
<sequence length="514" mass="58622">MAQRLMLHSVVKRPVHNSTKTVFVLNGKINLNISLGAEEWCKILEQMLLLILIVGRWLLPKGEITREQLSQLLLVYIGMAADIIELFEAFKENTVRENKLLTIVILALWTASLVQFTFVVTATKSKKSRASVALPVNSEGCCPVEVVISIFISVSLQDAPFLVLRLLLIFRYDVLSYTNIFFTCKNTLVLVLQMYRLYVLFTERPKEQLLPLPSPTPPQSRYLDTVRDVYPSSSSFGDSSVSGSCSEDDPIRKRSKDRKRRQLIRQMTAESAKTFSSSVDFDTVYSHEVDRRQTKSPGSKSKQWVTMETNRENERTQRYKSPNRNKKKSPGLKSTKAKDAETEEERDFREKLERATTRGDKGVGTARKKRERKRGEVRHKVKQFERHSMAKPGHRQSSDSEVTNEFAAADDVIAESDTEGETGKNKFTPKQKLVSKGHSDTSPRSDSSGRRHRVDAGRRDKQQPDRGQDNWKSVKDMRTALAFLNETGKHKTVVLRRGQDGRYVLEDDHSLDLP</sequence>
<feature type="compositionally biased region" description="Basic residues" evidence="1">
    <location>
        <begin position="321"/>
        <end position="330"/>
    </location>
</feature>
<evidence type="ECO:0000256" key="2">
    <source>
        <dbReference type="SAM" id="Phobius"/>
    </source>
</evidence>
<feature type="compositionally biased region" description="Polar residues" evidence="1">
    <location>
        <begin position="295"/>
        <end position="308"/>
    </location>
</feature>
<accession>A0AAV2I2C0</accession>
<evidence type="ECO:0000313" key="3">
    <source>
        <dbReference type="EMBL" id="CAL1540750.1"/>
    </source>
</evidence>
<keyword evidence="2" id="KW-1133">Transmembrane helix</keyword>
<keyword evidence="4" id="KW-1185">Reference proteome</keyword>
<dbReference type="Proteomes" id="UP001497497">
    <property type="component" value="Unassembled WGS sequence"/>
</dbReference>
<feature type="transmembrane region" description="Helical" evidence="2">
    <location>
        <begin position="102"/>
        <end position="123"/>
    </location>
</feature>
<protein>
    <recommendedName>
        <fullName evidence="5">Transmembrane protein 26</fullName>
    </recommendedName>
</protein>
<gene>
    <name evidence="3" type="ORF">GSLYS_00014399001</name>
</gene>